<dbReference type="InterPro" id="IPR006439">
    <property type="entry name" value="HAD-SF_hydro_IA"/>
</dbReference>
<dbReference type="SFLD" id="SFLDS00003">
    <property type="entry name" value="Haloacid_Dehalogenase"/>
    <property type="match status" value="1"/>
</dbReference>
<dbReference type="SUPFAM" id="SSF56784">
    <property type="entry name" value="HAD-like"/>
    <property type="match status" value="1"/>
</dbReference>
<keyword evidence="2" id="KW-1185">Reference proteome</keyword>
<dbReference type="GO" id="GO:0006281">
    <property type="term" value="P:DNA repair"/>
    <property type="evidence" value="ECO:0007669"/>
    <property type="project" value="TreeGrafter"/>
</dbReference>
<name>A0A5M6DJQ6_9BACT</name>
<dbReference type="InterPro" id="IPR023214">
    <property type="entry name" value="HAD_sf"/>
</dbReference>
<dbReference type="EMBL" id="VWSF01000007">
    <property type="protein sequence ID" value="KAA5546492.1"/>
    <property type="molecule type" value="Genomic_DNA"/>
</dbReference>
<dbReference type="InterPro" id="IPR023198">
    <property type="entry name" value="PGP-like_dom2"/>
</dbReference>
<dbReference type="Proteomes" id="UP000323426">
    <property type="component" value="Unassembled WGS sequence"/>
</dbReference>
<dbReference type="GO" id="GO:0008967">
    <property type="term" value="F:phosphoglycolate phosphatase activity"/>
    <property type="evidence" value="ECO:0007669"/>
    <property type="project" value="TreeGrafter"/>
</dbReference>
<organism evidence="1 2">
    <name type="scientific">Adhaeribacter rhizoryzae</name>
    <dbReference type="NCBI Taxonomy" id="2607907"/>
    <lineage>
        <taxon>Bacteria</taxon>
        <taxon>Pseudomonadati</taxon>
        <taxon>Bacteroidota</taxon>
        <taxon>Cytophagia</taxon>
        <taxon>Cytophagales</taxon>
        <taxon>Hymenobacteraceae</taxon>
        <taxon>Adhaeribacter</taxon>
    </lineage>
</organism>
<dbReference type="AlphaFoldDB" id="A0A5M6DJQ6"/>
<dbReference type="Gene3D" id="3.40.50.1000">
    <property type="entry name" value="HAD superfamily/HAD-like"/>
    <property type="match status" value="1"/>
</dbReference>
<gene>
    <name evidence="1" type="ORF">F0145_11420</name>
</gene>
<dbReference type="InterPro" id="IPR036412">
    <property type="entry name" value="HAD-like_sf"/>
</dbReference>
<dbReference type="GO" id="GO:0005829">
    <property type="term" value="C:cytosol"/>
    <property type="evidence" value="ECO:0007669"/>
    <property type="project" value="TreeGrafter"/>
</dbReference>
<dbReference type="SFLD" id="SFLDG01129">
    <property type="entry name" value="C1.5:_HAD__Beta-PGM__Phosphata"/>
    <property type="match status" value="1"/>
</dbReference>
<dbReference type="PRINTS" id="PR00413">
    <property type="entry name" value="HADHALOGNASE"/>
</dbReference>
<keyword evidence="1" id="KW-0378">Hydrolase</keyword>
<dbReference type="PANTHER" id="PTHR43434">
    <property type="entry name" value="PHOSPHOGLYCOLATE PHOSPHATASE"/>
    <property type="match status" value="1"/>
</dbReference>
<sequence>MIKYIAFDFDGTLVHSQDAFILVYNQLAEKYRLRIMEPHTITYLRTLSIKERCRYMNLPLYKIPFFTAEFLKLYQAAIPNISLIAGIPPVLWELQNQGYQLAIISTNSEKNIRQFLHHNQLDLISSVFCSTNLFGKDKVIRKFLTAYKLLPAEVLYVGDEHRDIIACRKNGVKVVWVSWGYDLPESLGNDQPDFVANTPADILKIMQQQIKLTYIGI</sequence>
<dbReference type="PANTHER" id="PTHR43434:SF13">
    <property type="entry name" value="PHOSPHOGLYCOLATE PHOSPHATASE"/>
    <property type="match status" value="1"/>
</dbReference>
<dbReference type="Gene3D" id="1.10.150.240">
    <property type="entry name" value="Putative phosphatase, domain 2"/>
    <property type="match status" value="1"/>
</dbReference>
<protein>
    <submittedName>
        <fullName evidence="1">HAD hydrolase-like protein</fullName>
    </submittedName>
</protein>
<evidence type="ECO:0000313" key="2">
    <source>
        <dbReference type="Proteomes" id="UP000323426"/>
    </source>
</evidence>
<dbReference type="InterPro" id="IPR050155">
    <property type="entry name" value="HAD-like_hydrolase_sf"/>
</dbReference>
<dbReference type="RefSeq" id="WP_150088539.1">
    <property type="nucleotide sequence ID" value="NZ_VWSF01000007.1"/>
</dbReference>
<reference evidence="1 2" key="1">
    <citation type="submission" date="2019-09" db="EMBL/GenBank/DDBJ databases">
        <title>Genome sequence and assembly of Adhaeribacter sp.</title>
        <authorList>
            <person name="Chhetri G."/>
        </authorList>
    </citation>
    <scope>NUCLEOTIDE SEQUENCE [LARGE SCALE GENOMIC DNA]</scope>
    <source>
        <strain evidence="1 2">DK36</strain>
    </source>
</reference>
<dbReference type="InterPro" id="IPR041492">
    <property type="entry name" value="HAD_2"/>
</dbReference>
<evidence type="ECO:0000313" key="1">
    <source>
        <dbReference type="EMBL" id="KAA5546492.1"/>
    </source>
</evidence>
<dbReference type="Pfam" id="PF13419">
    <property type="entry name" value="HAD_2"/>
    <property type="match status" value="1"/>
</dbReference>
<proteinExistence type="predicted"/>
<comment type="caution">
    <text evidence="1">The sequence shown here is derived from an EMBL/GenBank/DDBJ whole genome shotgun (WGS) entry which is preliminary data.</text>
</comment>
<accession>A0A5M6DJQ6</accession>